<dbReference type="EMBL" id="JAXOVC010000010">
    <property type="protein sequence ID" value="KAK4496556.1"/>
    <property type="molecule type" value="Genomic_DNA"/>
</dbReference>
<feature type="region of interest" description="Disordered" evidence="1">
    <location>
        <begin position="292"/>
        <end position="326"/>
    </location>
</feature>
<accession>A0ABR0E5Q8</accession>
<dbReference type="PANTHER" id="PTHR12774:SF2">
    <property type="entry name" value="PEROXISOMAL BIOGENESIS FACTOR 19"/>
    <property type="match status" value="1"/>
</dbReference>
<evidence type="ECO:0000313" key="2">
    <source>
        <dbReference type="EMBL" id="KAK4496556.1"/>
    </source>
</evidence>
<protein>
    <recommendedName>
        <fullName evidence="4">Pex19-domain-containing protein</fullName>
    </recommendedName>
</protein>
<feature type="compositionally biased region" description="Polar residues" evidence="1">
    <location>
        <begin position="168"/>
        <end position="185"/>
    </location>
</feature>
<dbReference type="Gene3D" id="1.20.120.900">
    <property type="entry name" value="Pex19, mPTS binding domain"/>
    <property type="match status" value="1"/>
</dbReference>
<dbReference type="Pfam" id="PF04614">
    <property type="entry name" value="Pex19"/>
    <property type="match status" value="1"/>
</dbReference>
<reference evidence="2 3" key="1">
    <citation type="journal article" date="2023" name="G3 (Bethesda)">
        <title>A chromosome-level genome assembly of Zasmidium syzygii isolated from banana leaves.</title>
        <authorList>
            <person name="van Westerhoven A.C."/>
            <person name="Mehrabi R."/>
            <person name="Talebi R."/>
            <person name="Steentjes M.B.F."/>
            <person name="Corcolon B."/>
            <person name="Chong P.A."/>
            <person name="Kema G.H.J."/>
            <person name="Seidl M.F."/>
        </authorList>
    </citation>
    <scope>NUCLEOTIDE SEQUENCE [LARGE SCALE GENOMIC DNA]</scope>
    <source>
        <strain evidence="2 3">P124</strain>
    </source>
</reference>
<name>A0ABR0E5Q8_ZASCE</name>
<dbReference type="InterPro" id="IPR006708">
    <property type="entry name" value="Pex19"/>
</dbReference>
<comment type="caution">
    <text evidence="2">The sequence shown here is derived from an EMBL/GenBank/DDBJ whole genome shotgun (WGS) entry which is preliminary data.</text>
</comment>
<dbReference type="InterPro" id="IPR038322">
    <property type="entry name" value="Pex19_C_sf"/>
</dbReference>
<evidence type="ECO:0008006" key="4">
    <source>
        <dbReference type="Google" id="ProtNLM"/>
    </source>
</evidence>
<feature type="compositionally biased region" description="Low complexity" evidence="1">
    <location>
        <begin position="105"/>
        <end position="118"/>
    </location>
</feature>
<feature type="compositionally biased region" description="Low complexity" evidence="1">
    <location>
        <begin position="143"/>
        <end position="152"/>
    </location>
</feature>
<feature type="compositionally biased region" description="Basic and acidic residues" evidence="1">
    <location>
        <begin position="1"/>
        <end position="10"/>
    </location>
</feature>
<feature type="region of interest" description="Disordered" evidence="1">
    <location>
        <begin position="1"/>
        <end position="187"/>
    </location>
</feature>
<proteinExistence type="predicted"/>
<feature type="compositionally biased region" description="Acidic residues" evidence="1">
    <location>
        <begin position="15"/>
        <end position="30"/>
    </location>
</feature>
<evidence type="ECO:0000313" key="3">
    <source>
        <dbReference type="Proteomes" id="UP001305779"/>
    </source>
</evidence>
<gene>
    <name evidence="2" type="ORF">PRZ48_012536</name>
</gene>
<dbReference type="Proteomes" id="UP001305779">
    <property type="component" value="Unassembled WGS sequence"/>
</dbReference>
<keyword evidence="3" id="KW-1185">Reference proteome</keyword>
<dbReference type="PANTHER" id="PTHR12774">
    <property type="entry name" value="PEROXISOMAL BIOGENESIS FACTOR 19"/>
    <property type="match status" value="1"/>
</dbReference>
<sequence length="326" mass="35354">MAEKVPEKINPETAPDPDEDDLDDLDDVLDEFQAASISEKPKPASSTAPAASGPGRPNRSNDASQPPADLSEEDFAKQLQSGMSGLISELDSNPQMQQEFEKMMQELIAAGAAGTDQQAGEHLKQAAEAVPKVPAADEGNKPKAGAASSKKGAAGGDDFQDTIRRTMQRMQASDTGATQASTAPQSEDDMLAQMMKELTEGGGGMGGGEDFNAMLMNMMAHLTNKEILYEPMKELSDKFPAWLEKNREKTPKEELERYEKQKKLVDEIVARFERNGYSDDNEQDREYIVERMQEMQSQGSPPSDLVGDMSAAQDALGDLESGCPTQ</sequence>
<organism evidence="2 3">
    <name type="scientific">Zasmidium cellare</name>
    <name type="common">Wine cellar mold</name>
    <name type="synonym">Racodium cellare</name>
    <dbReference type="NCBI Taxonomy" id="395010"/>
    <lineage>
        <taxon>Eukaryota</taxon>
        <taxon>Fungi</taxon>
        <taxon>Dikarya</taxon>
        <taxon>Ascomycota</taxon>
        <taxon>Pezizomycotina</taxon>
        <taxon>Dothideomycetes</taxon>
        <taxon>Dothideomycetidae</taxon>
        <taxon>Mycosphaerellales</taxon>
        <taxon>Mycosphaerellaceae</taxon>
        <taxon>Zasmidium</taxon>
    </lineage>
</organism>
<feature type="compositionally biased region" description="Low complexity" evidence="1">
    <location>
        <begin position="43"/>
        <end position="55"/>
    </location>
</feature>
<evidence type="ECO:0000256" key="1">
    <source>
        <dbReference type="SAM" id="MobiDB-lite"/>
    </source>
</evidence>